<dbReference type="Gene3D" id="3.90.245.10">
    <property type="entry name" value="Ribonucleoside hydrolase-like"/>
    <property type="match status" value="1"/>
</dbReference>
<dbReference type="OrthoDB" id="522370at2759"/>
<evidence type="ECO:0008006" key="3">
    <source>
        <dbReference type="Google" id="ProtNLM"/>
    </source>
</evidence>
<dbReference type="EMBL" id="BEGY01000014">
    <property type="protein sequence ID" value="GAX75866.1"/>
    <property type="molecule type" value="Genomic_DNA"/>
</dbReference>
<dbReference type="SUPFAM" id="SSF53590">
    <property type="entry name" value="Nucleoside hydrolase"/>
    <property type="match status" value="1"/>
</dbReference>
<evidence type="ECO:0000313" key="2">
    <source>
        <dbReference type="Proteomes" id="UP000232323"/>
    </source>
</evidence>
<protein>
    <recommendedName>
        <fullName evidence="3">Inosine/uridine-preferring nucleoside hydrolase domain-containing protein</fullName>
    </recommendedName>
</protein>
<dbReference type="AlphaFoldDB" id="A0A250WYK6"/>
<proteinExistence type="predicted"/>
<dbReference type="Proteomes" id="UP000232323">
    <property type="component" value="Unassembled WGS sequence"/>
</dbReference>
<comment type="caution">
    <text evidence="1">The sequence shown here is derived from an EMBL/GenBank/DDBJ whole genome shotgun (WGS) entry which is preliminary data.</text>
</comment>
<dbReference type="InterPro" id="IPR036452">
    <property type="entry name" value="Ribo_hydro-like"/>
</dbReference>
<gene>
    <name evidence="1" type="ORF">CEUSTIGMA_g3309.t1</name>
</gene>
<evidence type="ECO:0000313" key="1">
    <source>
        <dbReference type="EMBL" id="GAX75866.1"/>
    </source>
</evidence>
<reference evidence="1 2" key="1">
    <citation type="submission" date="2017-08" db="EMBL/GenBank/DDBJ databases">
        <title>Acidophilic green algal genome provides insights into adaptation to an acidic environment.</title>
        <authorList>
            <person name="Hirooka S."/>
            <person name="Hirose Y."/>
            <person name="Kanesaki Y."/>
            <person name="Higuchi S."/>
            <person name="Fujiwara T."/>
            <person name="Onuma R."/>
            <person name="Era A."/>
            <person name="Ohbayashi R."/>
            <person name="Uzuka A."/>
            <person name="Nozaki H."/>
            <person name="Yoshikawa H."/>
            <person name="Miyagishima S.Y."/>
        </authorList>
    </citation>
    <scope>NUCLEOTIDE SEQUENCE [LARGE SCALE GENOMIC DNA]</scope>
    <source>
        <strain evidence="1 2">NIES-2499</strain>
    </source>
</reference>
<dbReference type="GO" id="GO:0016799">
    <property type="term" value="F:hydrolase activity, hydrolyzing N-glycosyl compounds"/>
    <property type="evidence" value="ECO:0007669"/>
    <property type="project" value="InterPro"/>
</dbReference>
<sequence length="375" mass="41914">MTFDPAQVLDWRHRALIPQGKCLYIQSGDPGDFDGYLIGVAGHVLESHTKDMMFALVVPERRACPNRNEADVNAHDEMFSERVLRVSGSLFRALCPKACIIRGPLNQRNIIPLKFIFSEPDMYGDLVESQPPSAGPISWRSVVDLAEMVQRKDVTSVVIDMNGSMGYFKLLTKLAPSLGSKLKASGVPIVIMAGVLAEQETGTLRVPGRDPRSTMNAIYHPEAVQLLLDMAKKEGVPLLFVTNNVCNHMFRFEDSEDIIKELELKGLMKDLATQWYGPHLKGKCVPFDWVSFTSMLLYNRFPALLRTEKRHLWVGKHDASILVLDIADPNRSTTPTISANLHGTQLWGVVDSVISVDRSTMLQLARSLAKEMERL</sequence>
<keyword evidence="2" id="KW-1185">Reference proteome</keyword>
<name>A0A250WYK6_9CHLO</name>
<accession>A0A250WYK6</accession>
<organism evidence="1 2">
    <name type="scientific">Chlamydomonas eustigma</name>
    <dbReference type="NCBI Taxonomy" id="1157962"/>
    <lineage>
        <taxon>Eukaryota</taxon>
        <taxon>Viridiplantae</taxon>
        <taxon>Chlorophyta</taxon>
        <taxon>core chlorophytes</taxon>
        <taxon>Chlorophyceae</taxon>
        <taxon>CS clade</taxon>
        <taxon>Chlamydomonadales</taxon>
        <taxon>Chlamydomonadaceae</taxon>
        <taxon>Chlamydomonas</taxon>
    </lineage>
</organism>